<gene>
    <name evidence="4" type="ORF">FVE85_2522</name>
</gene>
<dbReference type="Gene3D" id="1.25.40.10">
    <property type="entry name" value="Tetratricopeptide repeat domain"/>
    <property type="match status" value="3"/>
</dbReference>
<evidence type="ECO:0000256" key="2">
    <source>
        <dbReference type="PROSITE-ProRule" id="PRU00708"/>
    </source>
</evidence>
<evidence type="ECO:0000256" key="1">
    <source>
        <dbReference type="ARBA" id="ARBA00022737"/>
    </source>
</evidence>
<comment type="caution">
    <text evidence="4">The sequence shown here is derived from an EMBL/GenBank/DDBJ whole genome shotgun (WGS) entry which is preliminary data.</text>
</comment>
<keyword evidence="5" id="KW-1185">Reference proteome</keyword>
<dbReference type="InterPro" id="IPR002885">
    <property type="entry name" value="PPR_rpt"/>
</dbReference>
<name>A0A5J4YM89_PORPP</name>
<reference evidence="5" key="1">
    <citation type="journal article" date="2019" name="Nat. Commun.">
        <title>Expansion of phycobilisome linker gene families in mesophilic red algae.</title>
        <authorList>
            <person name="Lee J."/>
            <person name="Kim D."/>
            <person name="Bhattacharya D."/>
            <person name="Yoon H.S."/>
        </authorList>
    </citation>
    <scope>NUCLEOTIDE SEQUENCE [LARGE SCALE GENOMIC DNA]</scope>
    <source>
        <strain evidence="5">CCMP 1328</strain>
    </source>
</reference>
<dbReference type="EMBL" id="VRMN01000013">
    <property type="protein sequence ID" value="KAA8491507.1"/>
    <property type="molecule type" value="Genomic_DNA"/>
</dbReference>
<sequence>MLDAKIAPEMADVVCMLLSKHVCPRPWLLISRWAGRCRKRQRRHGASETRAANPGALIFAPWATRRFQYVLRHIPFAGNHFTCPRHFRILALTPSRRTAPSHFSSHVPERAYMRERYTRCLRRVAKAAGALGCFASFVAFNRFEPAGLGVGRVGRCAHVVERMETTSAFACCMCTKSRGPNARALRGDTQGRPSSAKHAQERGQTAAWSAAVKRSRELRRARRVSDARAVLDDAGVQAAPYSWATNELLAVLLAQNHPDALALAQQILVGPRVSRPIKPLRGGFDTGTLNLALRVAQRLPVAANARLVFALHMIRRARASQAPLNAFSVSCFASLCMPRLRLAAALAVKRMAAEASDLDTVAYTTLVELAGKAQRTHIMETLFAEMMRQSVAPNVRTFCAMMRGYMAVAQYDNAMAVWKIMRAPPFLEQRACTPDAFAFGVAAELCARTRSLSDAQTLASQLSDLRVTPDAHFLGGMALTYLEASEPCETNDDTESDTRIRTAYAWIRQSVCLGHGMRAQVILRYIQACSNATDRNVRFRKRSSRHLLRLVALLRKQQRSRATLSRSKRQPALSVDDDSDRTTVLVHLLRALAQGHQVALGFRIAEYCGTDSPAVNAALLWGCRHASDGVKLAFRHAEQVLMQKGTTFGSARRSEVPGLDMTCAYHLLEVCALNQDCRSMDRAWNLLFGDSTSKLAPDAHSYHLRLCVERDFARVVAQLRQMVRMGTVLQPESLVYLFGLIRWDDSAERTNQLNEFSACAAMMIAQQQSQSEQEFHIATCCLRMYNAAAQTLDSAQITVLHELVWDALPEQEFCTAFRGITVVDSDAGEASGNAKAPYASASRVVVEALLEAVRIDSKSSQEALRMARRVFDVCGDNADTRTFCAMICLSARALDTRLAVHLVYRMRSLGKLPSPLAYQELVDQCIEQRRLERAIQLFADAVTAGSPADVALPAGNQNTSLQNDAMPMSANGYVASRIIRACGREGRLERAAEVFQLVLTTRSDASHVAVFNAYLYVLGMARRPADALLVFQQLQQHAQLRADAVTYSCLASVLLKNRTPKPDIATVVMAHTWLAKYIATHEPTADERGESMYKLKRKLERLDGMLSRYEDTEDTGQ</sequence>
<dbReference type="PANTHER" id="PTHR47447:SF17">
    <property type="entry name" value="OS12G0638900 PROTEIN"/>
    <property type="match status" value="1"/>
</dbReference>
<protein>
    <submittedName>
        <fullName evidence="4">Pentatricopeptide repeat-containing protein</fullName>
    </submittedName>
</protein>
<dbReference type="Pfam" id="PF13812">
    <property type="entry name" value="PPR_3"/>
    <property type="match status" value="1"/>
</dbReference>
<evidence type="ECO:0000313" key="4">
    <source>
        <dbReference type="EMBL" id="KAA8491507.1"/>
    </source>
</evidence>
<dbReference type="InterPro" id="IPR011990">
    <property type="entry name" value="TPR-like_helical_dom_sf"/>
</dbReference>
<evidence type="ECO:0000313" key="5">
    <source>
        <dbReference type="Proteomes" id="UP000324585"/>
    </source>
</evidence>
<keyword evidence="1" id="KW-0677">Repeat</keyword>
<evidence type="ECO:0000256" key="3">
    <source>
        <dbReference type="SAM" id="MobiDB-lite"/>
    </source>
</evidence>
<dbReference type="Pfam" id="PF01535">
    <property type="entry name" value="PPR"/>
    <property type="match status" value="1"/>
</dbReference>
<proteinExistence type="predicted"/>
<dbReference type="AlphaFoldDB" id="A0A5J4YM89"/>
<feature type="repeat" description="PPR" evidence="2">
    <location>
        <begin position="359"/>
        <end position="393"/>
    </location>
</feature>
<feature type="region of interest" description="Disordered" evidence="3">
    <location>
        <begin position="182"/>
        <end position="210"/>
    </location>
</feature>
<organism evidence="4 5">
    <name type="scientific">Porphyridium purpureum</name>
    <name type="common">Red alga</name>
    <name type="synonym">Porphyridium cruentum</name>
    <dbReference type="NCBI Taxonomy" id="35688"/>
    <lineage>
        <taxon>Eukaryota</taxon>
        <taxon>Rhodophyta</taxon>
        <taxon>Bangiophyceae</taxon>
        <taxon>Porphyridiales</taxon>
        <taxon>Porphyridiaceae</taxon>
        <taxon>Porphyridium</taxon>
    </lineage>
</organism>
<dbReference type="Proteomes" id="UP000324585">
    <property type="component" value="Unassembled WGS sequence"/>
</dbReference>
<accession>A0A5J4YM89</accession>
<dbReference type="OrthoDB" id="1909155at2759"/>
<dbReference type="PANTHER" id="PTHR47447">
    <property type="entry name" value="OS03G0856100 PROTEIN"/>
    <property type="match status" value="1"/>
</dbReference>
<dbReference type="PROSITE" id="PS51375">
    <property type="entry name" value="PPR"/>
    <property type="match status" value="1"/>
</dbReference>